<evidence type="ECO:0000313" key="2">
    <source>
        <dbReference type="EMBL" id="KAG6677161.1"/>
    </source>
</evidence>
<feature type="chain" id="PRO_5037341760" description="Secreted protein" evidence="1">
    <location>
        <begin position="22"/>
        <end position="78"/>
    </location>
</feature>
<sequence>MVTWHILVAFFLYISILKVEAWISEAIATRNQILQLYTWWSATRSLTKDKQGNSELKFQTYSMHMINPTHAPIFRYSR</sequence>
<evidence type="ECO:0008006" key="4">
    <source>
        <dbReference type="Google" id="ProtNLM"/>
    </source>
</evidence>
<dbReference type="Proteomes" id="UP000811246">
    <property type="component" value="Chromosome 14"/>
</dbReference>
<proteinExistence type="predicted"/>
<organism evidence="2 3">
    <name type="scientific">Carya illinoinensis</name>
    <name type="common">Pecan</name>
    <dbReference type="NCBI Taxonomy" id="32201"/>
    <lineage>
        <taxon>Eukaryota</taxon>
        <taxon>Viridiplantae</taxon>
        <taxon>Streptophyta</taxon>
        <taxon>Embryophyta</taxon>
        <taxon>Tracheophyta</taxon>
        <taxon>Spermatophyta</taxon>
        <taxon>Magnoliopsida</taxon>
        <taxon>eudicotyledons</taxon>
        <taxon>Gunneridae</taxon>
        <taxon>Pentapetalae</taxon>
        <taxon>rosids</taxon>
        <taxon>fabids</taxon>
        <taxon>Fagales</taxon>
        <taxon>Juglandaceae</taxon>
        <taxon>Carya</taxon>
    </lineage>
</organism>
<evidence type="ECO:0000313" key="3">
    <source>
        <dbReference type="Proteomes" id="UP000811246"/>
    </source>
</evidence>
<name>A0A922ADZ2_CARIL</name>
<gene>
    <name evidence="2" type="ORF">I3842_14G011700</name>
</gene>
<evidence type="ECO:0000256" key="1">
    <source>
        <dbReference type="SAM" id="SignalP"/>
    </source>
</evidence>
<feature type="signal peptide" evidence="1">
    <location>
        <begin position="1"/>
        <end position="21"/>
    </location>
</feature>
<dbReference type="AlphaFoldDB" id="A0A922ADZ2"/>
<protein>
    <recommendedName>
        <fullName evidence="4">Secreted protein</fullName>
    </recommendedName>
</protein>
<comment type="caution">
    <text evidence="2">The sequence shown here is derived from an EMBL/GenBank/DDBJ whole genome shotgun (WGS) entry which is preliminary data.</text>
</comment>
<accession>A0A922ADZ2</accession>
<keyword evidence="1" id="KW-0732">Signal</keyword>
<dbReference type="EMBL" id="CM031838">
    <property type="protein sequence ID" value="KAG6677161.1"/>
    <property type="molecule type" value="Genomic_DNA"/>
</dbReference>
<reference evidence="2" key="1">
    <citation type="submission" date="2021-01" db="EMBL/GenBank/DDBJ databases">
        <authorList>
            <person name="Lovell J.T."/>
            <person name="Bentley N."/>
            <person name="Bhattarai G."/>
            <person name="Jenkins J.W."/>
            <person name="Sreedasyam A."/>
            <person name="Alarcon Y."/>
            <person name="Bock C."/>
            <person name="Boston L."/>
            <person name="Carlson J."/>
            <person name="Cervantes K."/>
            <person name="Clermont K."/>
            <person name="Krom N."/>
            <person name="Kubenka K."/>
            <person name="Mamidi S."/>
            <person name="Mattison C."/>
            <person name="Monteros M."/>
            <person name="Pisani C."/>
            <person name="Plott C."/>
            <person name="Rajasekar S."/>
            <person name="Rhein H.S."/>
            <person name="Rohla C."/>
            <person name="Song M."/>
            <person name="Hilaire R.S."/>
            <person name="Shu S."/>
            <person name="Wells L."/>
            <person name="Wang X."/>
            <person name="Webber J."/>
            <person name="Heerema R.J."/>
            <person name="Klein P."/>
            <person name="Conner P."/>
            <person name="Grauke L."/>
            <person name="Grimwood J."/>
            <person name="Schmutz J."/>
            <person name="Randall J.J."/>
        </authorList>
    </citation>
    <scope>NUCLEOTIDE SEQUENCE</scope>
    <source>
        <tissue evidence="2">Leaf</tissue>
    </source>
</reference>